<dbReference type="SMART" id="SM00939">
    <property type="entry name" value="PepX_C"/>
    <property type="match status" value="1"/>
</dbReference>
<feature type="domain" description="Xaa-Pro dipeptidyl-peptidase C-terminal" evidence="2">
    <location>
        <begin position="316"/>
        <end position="561"/>
    </location>
</feature>
<dbReference type="PANTHER" id="PTHR43056:SF10">
    <property type="entry name" value="COCE_NOND FAMILY, PUTATIVE (AFU_ORTHOLOGUE AFUA_7G00600)-RELATED"/>
    <property type="match status" value="1"/>
</dbReference>
<dbReference type="PANTHER" id="PTHR43056">
    <property type="entry name" value="PEPTIDASE S9 PROLYL OLIGOPEPTIDASE"/>
    <property type="match status" value="1"/>
</dbReference>
<dbReference type="InterPro" id="IPR013736">
    <property type="entry name" value="Xaa-Pro_dipept_C"/>
</dbReference>
<dbReference type="Gene3D" id="1.10.3020.10">
    <property type="entry name" value="alpha-amino acid ester hydrolase ( Helical cap domain)"/>
    <property type="match status" value="1"/>
</dbReference>
<dbReference type="InterPro" id="IPR005674">
    <property type="entry name" value="CocE/Ser_esterase"/>
</dbReference>
<protein>
    <recommendedName>
        <fullName evidence="2">Xaa-Pro dipeptidyl-peptidase C-terminal domain-containing protein</fullName>
    </recommendedName>
</protein>
<keyword evidence="1" id="KW-0378">Hydrolase</keyword>
<dbReference type="NCBIfam" id="TIGR00976">
    <property type="entry name" value="CocE_NonD"/>
    <property type="match status" value="1"/>
</dbReference>
<comment type="caution">
    <text evidence="3">The sequence shown here is derived from an EMBL/GenBank/DDBJ whole genome shotgun (WGS) entry which is preliminary data.</text>
</comment>
<proteinExistence type="predicted"/>
<dbReference type="Pfam" id="PF08530">
    <property type="entry name" value="PepX_C"/>
    <property type="match status" value="1"/>
</dbReference>
<evidence type="ECO:0000259" key="2">
    <source>
        <dbReference type="SMART" id="SM00939"/>
    </source>
</evidence>
<dbReference type="InterPro" id="IPR029058">
    <property type="entry name" value="AB_hydrolase_fold"/>
</dbReference>
<dbReference type="InterPro" id="IPR000383">
    <property type="entry name" value="Xaa-Pro-like_dom"/>
</dbReference>
<dbReference type="GO" id="GO:0008239">
    <property type="term" value="F:dipeptidyl-peptidase activity"/>
    <property type="evidence" value="ECO:0007669"/>
    <property type="project" value="InterPro"/>
</dbReference>
<evidence type="ECO:0000313" key="4">
    <source>
        <dbReference type="Proteomes" id="UP000199318"/>
    </source>
</evidence>
<dbReference type="OrthoDB" id="319764at2"/>
<dbReference type="Gene3D" id="3.40.50.1820">
    <property type="entry name" value="alpha/beta hydrolase"/>
    <property type="match status" value="1"/>
</dbReference>
<name>A0A1H9R5Q4_9BACI</name>
<dbReference type="Gene3D" id="2.60.120.260">
    <property type="entry name" value="Galactose-binding domain-like"/>
    <property type="match status" value="1"/>
</dbReference>
<dbReference type="RefSeq" id="WP_093072068.1">
    <property type="nucleotide sequence ID" value="NZ_FOGV01000004.1"/>
</dbReference>
<dbReference type="Proteomes" id="UP000199318">
    <property type="component" value="Unassembled WGS sequence"/>
</dbReference>
<dbReference type="AlphaFoldDB" id="A0A1H9R5Q4"/>
<evidence type="ECO:0000313" key="3">
    <source>
        <dbReference type="EMBL" id="SER68084.1"/>
    </source>
</evidence>
<dbReference type="InterPro" id="IPR050585">
    <property type="entry name" value="Xaa-Pro_dipeptidyl-ppase/CocE"/>
</dbReference>
<sequence>MSEQIIIERDVPAIMRDGIRLYANIYRPADTNTNLPVLLTRLPYNKDHPDFSHRYIDPIRLASSGYIVIIQDVRGRFASEGIFQPFSQEFADGYDSVEWAASLHGSTGDVGMFGLSYYGFTQVFAAMMRPPSLKTIVPAFTGHNIENTMMHRGGAEQTAKIQTWVLESIAPDLLTRENADNKTLYTLFRDLDQLTNDYRFRPLSAWPAVTEKGSALKSLYRGLLDGQIAAEIDNEKFPDISDADIPGLHIAGWYDCFLQPTINNYLEMKHQHPEQMLIIGPWGHGVMTPYLGDKYFGARASADFVRGKHNLTDEHRNWFDYHLKSQTDKSKETAPVHLFVMGENRWRTEQSWPLERTDYTEMYFCSGGQLSFSPEGLSSAFTYTYNPEQPVPTIGGSTLFYQGINSGPLEQKDTAARGDVLVFETPLLENDMEVTGPVAVTLFAATDAIDTDFTAKLTDVSPNGNSIILTEGIVRASYAGKTSNTSQEKFQAGKAVKYLIDLWATSNTFFAGHRIRVEISSSNFPKYAVNLNTGGSVVEDTQAVSAEQTIFTGGETASFITLPVIAR</sequence>
<dbReference type="InterPro" id="IPR008979">
    <property type="entry name" value="Galactose-bd-like_sf"/>
</dbReference>
<dbReference type="STRING" id="1464123.SAMN05444126_10439"/>
<dbReference type="SUPFAM" id="SSF53474">
    <property type="entry name" value="alpha/beta-Hydrolases"/>
    <property type="match status" value="1"/>
</dbReference>
<dbReference type="SUPFAM" id="SSF49785">
    <property type="entry name" value="Galactose-binding domain-like"/>
    <property type="match status" value="1"/>
</dbReference>
<gene>
    <name evidence="3" type="ORF">SAMN05444126_10439</name>
</gene>
<reference evidence="4" key="1">
    <citation type="submission" date="2016-10" db="EMBL/GenBank/DDBJ databases">
        <authorList>
            <person name="de Groot N.N."/>
        </authorList>
    </citation>
    <scope>NUCLEOTIDE SEQUENCE [LARGE SCALE GENOMIC DNA]</scope>
    <source>
        <strain evidence="4">10nlg</strain>
    </source>
</reference>
<keyword evidence="4" id="KW-1185">Reference proteome</keyword>
<evidence type="ECO:0000256" key="1">
    <source>
        <dbReference type="ARBA" id="ARBA00022801"/>
    </source>
</evidence>
<dbReference type="EMBL" id="FOGV01000004">
    <property type="protein sequence ID" value="SER68084.1"/>
    <property type="molecule type" value="Genomic_DNA"/>
</dbReference>
<dbReference type="Pfam" id="PF02129">
    <property type="entry name" value="Peptidase_S15"/>
    <property type="match status" value="1"/>
</dbReference>
<organism evidence="3 4">
    <name type="scientific">Salisediminibacterium halotolerans</name>
    <dbReference type="NCBI Taxonomy" id="517425"/>
    <lineage>
        <taxon>Bacteria</taxon>
        <taxon>Bacillati</taxon>
        <taxon>Bacillota</taxon>
        <taxon>Bacilli</taxon>
        <taxon>Bacillales</taxon>
        <taxon>Bacillaceae</taxon>
        <taxon>Salisediminibacterium</taxon>
    </lineage>
</organism>
<accession>A0A1H9R5Q4</accession>